<feature type="transmembrane region" description="Helical" evidence="1">
    <location>
        <begin position="57"/>
        <end position="73"/>
    </location>
</feature>
<dbReference type="Gene3D" id="3.30.450.40">
    <property type="match status" value="1"/>
</dbReference>
<dbReference type="Pfam" id="PF00989">
    <property type="entry name" value="PAS"/>
    <property type="match status" value="1"/>
</dbReference>
<dbReference type="EMBL" id="MT630906">
    <property type="protein sequence ID" value="QNO44101.1"/>
    <property type="molecule type" value="Genomic_DNA"/>
</dbReference>
<dbReference type="InterPro" id="IPR000014">
    <property type="entry name" value="PAS"/>
</dbReference>
<protein>
    <recommendedName>
        <fullName evidence="2">PAS domain-containing protein</fullName>
    </recommendedName>
</protein>
<dbReference type="Gene3D" id="3.30.450.20">
    <property type="entry name" value="PAS domain"/>
    <property type="match status" value="1"/>
</dbReference>
<name>A0A7G9Y7W7_9EURY</name>
<feature type="transmembrane region" description="Helical" evidence="1">
    <location>
        <begin position="85"/>
        <end position="105"/>
    </location>
</feature>
<gene>
    <name evidence="4" type="ORF">ADEGBKGC_00001</name>
    <name evidence="5" type="ORF">AJEPLONM_00002</name>
    <name evidence="6" type="ORF">BHHJPBMP_00002</name>
    <name evidence="3" type="ORF">LPBHELFG_00002</name>
</gene>
<dbReference type="EMBL" id="MT630930">
    <property type="protein sequence ID" value="QNO44188.1"/>
    <property type="molecule type" value="Genomic_DNA"/>
</dbReference>
<dbReference type="InterPro" id="IPR013767">
    <property type="entry name" value="PAS_fold"/>
</dbReference>
<dbReference type="InterPro" id="IPR035965">
    <property type="entry name" value="PAS-like_dom_sf"/>
</dbReference>
<proteinExistence type="predicted"/>
<dbReference type="InterPro" id="IPR003018">
    <property type="entry name" value="GAF"/>
</dbReference>
<dbReference type="InterPro" id="IPR029016">
    <property type="entry name" value="GAF-like_dom_sf"/>
</dbReference>
<keyword evidence="1" id="KW-1133">Transmembrane helix</keyword>
<dbReference type="SUPFAM" id="SSF55781">
    <property type="entry name" value="GAF domain-like"/>
    <property type="match status" value="1"/>
</dbReference>
<evidence type="ECO:0000313" key="5">
    <source>
        <dbReference type="EMBL" id="QNO44773.1"/>
    </source>
</evidence>
<dbReference type="EMBL" id="MT631199">
    <property type="protein sequence ID" value="QNO46556.1"/>
    <property type="molecule type" value="Genomic_DNA"/>
</dbReference>
<evidence type="ECO:0000256" key="1">
    <source>
        <dbReference type="SAM" id="Phobius"/>
    </source>
</evidence>
<sequence>MVKSKEKYKIPVMAVLIGICCVLTYYFHTILETGRVFTHFFYVPIILAALWWRRKGLAVAIFLAVLLIFSHISVRDEVVTTNDYIRALVFIIIAFVVATLSEMIAKSQEKSDHLNTILRGIQNVNQLIAREKDRDRLVQKACENLIENRGCYSAWITLLDENRGFLTAAEAGLGAVFSPVIEMMKRGEFSECVQNALEQSGIVMVEDVTAARADCPLASTYTGRAGVTVRMEHGGRVYGVLSVSTPAEMAADVYEQLLLKEVAGDIAFALHDIELEDARKRAEGALRRFTEELELKVEERTKELAKERDYTRHLIESSPDFQMILNKNGRIMDVDEAFLCAVGKSREKLIGSSIYNCLPKEATEKAIAEIFEKGKVRNIELPADIPGKGTNTTTLSRCPTSAQFVASFFSWFSE</sequence>
<dbReference type="SMART" id="SM00091">
    <property type="entry name" value="PAS"/>
    <property type="match status" value="1"/>
</dbReference>
<dbReference type="Pfam" id="PF13185">
    <property type="entry name" value="GAF_2"/>
    <property type="match status" value="1"/>
</dbReference>
<accession>A0A7G9Y7W7</accession>
<evidence type="ECO:0000313" key="4">
    <source>
        <dbReference type="EMBL" id="QNO44188.1"/>
    </source>
</evidence>
<dbReference type="AlphaFoldDB" id="A0A7G9Y7W7"/>
<reference evidence="3" key="1">
    <citation type="submission" date="2020-06" db="EMBL/GenBank/DDBJ databases">
        <title>Unique genomic features of the anaerobic methanotrophic archaea.</title>
        <authorList>
            <person name="Chadwick G.L."/>
            <person name="Skennerton C.T."/>
            <person name="Laso-Perez R."/>
            <person name="Leu A.O."/>
            <person name="Speth D.R."/>
            <person name="Yu H."/>
            <person name="Morgan-Lang C."/>
            <person name="Hatzenpichler R."/>
            <person name="Goudeau D."/>
            <person name="Malmstrom R."/>
            <person name="Brazelton W.J."/>
            <person name="Woyke T."/>
            <person name="Hallam S.J."/>
            <person name="Tyson G.W."/>
            <person name="Wegener G."/>
            <person name="Boetius A."/>
            <person name="Orphan V."/>
        </authorList>
    </citation>
    <scope>NUCLEOTIDE SEQUENCE</scope>
</reference>
<dbReference type="EMBL" id="MT631012">
    <property type="protein sequence ID" value="QNO44773.1"/>
    <property type="molecule type" value="Genomic_DNA"/>
</dbReference>
<dbReference type="NCBIfam" id="TIGR00229">
    <property type="entry name" value="sensory_box"/>
    <property type="match status" value="1"/>
</dbReference>
<dbReference type="GO" id="GO:0006355">
    <property type="term" value="P:regulation of DNA-templated transcription"/>
    <property type="evidence" value="ECO:0007669"/>
    <property type="project" value="InterPro"/>
</dbReference>
<organism evidence="3">
    <name type="scientific">Candidatus Methanogaster sp. ANME-2c ERB4</name>
    <dbReference type="NCBI Taxonomy" id="2759911"/>
    <lineage>
        <taxon>Archaea</taxon>
        <taxon>Methanobacteriati</taxon>
        <taxon>Methanobacteriota</taxon>
        <taxon>Stenosarchaea group</taxon>
        <taxon>Methanomicrobia</taxon>
        <taxon>Methanosarcinales</taxon>
        <taxon>ANME-2 cluster</taxon>
        <taxon>Candidatus Methanogasteraceae</taxon>
        <taxon>Candidatus Methanogaster</taxon>
    </lineage>
</organism>
<feature type="domain" description="PAS" evidence="2">
    <location>
        <begin position="307"/>
        <end position="353"/>
    </location>
</feature>
<feature type="transmembrane region" description="Helical" evidence="1">
    <location>
        <begin position="36"/>
        <end position="52"/>
    </location>
</feature>
<dbReference type="CDD" id="cd00130">
    <property type="entry name" value="PAS"/>
    <property type="match status" value="1"/>
</dbReference>
<keyword evidence="1" id="KW-0812">Transmembrane</keyword>
<dbReference type="SUPFAM" id="SSF55785">
    <property type="entry name" value="PYP-like sensor domain (PAS domain)"/>
    <property type="match status" value="1"/>
</dbReference>
<evidence type="ECO:0000313" key="3">
    <source>
        <dbReference type="EMBL" id="QNO44101.1"/>
    </source>
</evidence>
<evidence type="ECO:0000313" key="6">
    <source>
        <dbReference type="EMBL" id="QNO46556.1"/>
    </source>
</evidence>
<keyword evidence="1" id="KW-0472">Membrane</keyword>
<evidence type="ECO:0000259" key="2">
    <source>
        <dbReference type="PROSITE" id="PS50112"/>
    </source>
</evidence>
<feature type="transmembrane region" description="Helical" evidence="1">
    <location>
        <begin position="12"/>
        <end position="30"/>
    </location>
</feature>
<dbReference type="PROSITE" id="PS50112">
    <property type="entry name" value="PAS"/>
    <property type="match status" value="1"/>
</dbReference>